<reference evidence="1" key="2">
    <citation type="journal article" date="2015" name="Data Brief">
        <title>Shoot transcriptome of the giant reed, Arundo donax.</title>
        <authorList>
            <person name="Barrero R.A."/>
            <person name="Guerrero F.D."/>
            <person name="Moolhuijzen P."/>
            <person name="Goolsby J.A."/>
            <person name="Tidwell J."/>
            <person name="Bellgard S.E."/>
            <person name="Bellgard M.I."/>
        </authorList>
    </citation>
    <scope>NUCLEOTIDE SEQUENCE</scope>
    <source>
        <tissue evidence="1">Shoot tissue taken approximately 20 cm above the soil surface</tissue>
    </source>
</reference>
<organism evidence="1">
    <name type="scientific">Arundo donax</name>
    <name type="common">Giant reed</name>
    <name type="synonym">Donax arundinaceus</name>
    <dbReference type="NCBI Taxonomy" id="35708"/>
    <lineage>
        <taxon>Eukaryota</taxon>
        <taxon>Viridiplantae</taxon>
        <taxon>Streptophyta</taxon>
        <taxon>Embryophyta</taxon>
        <taxon>Tracheophyta</taxon>
        <taxon>Spermatophyta</taxon>
        <taxon>Magnoliopsida</taxon>
        <taxon>Liliopsida</taxon>
        <taxon>Poales</taxon>
        <taxon>Poaceae</taxon>
        <taxon>PACMAD clade</taxon>
        <taxon>Arundinoideae</taxon>
        <taxon>Arundineae</taxon>
        <taxon>Arundo</taxon>
    </lineage>
</organism>
<dbReference type="EMBL" id="GBRH01232394">
    <property type="protein sequence ID" value="JAD65501.1"/>
    <property type="molecule type" value="Transcribed_RNA"/>
</dbReference>
<protein>
    <submittedName>
        <fullName evidence="1">Uncharacterized protein</fullName>
    </submittedName>
</protein>
<dbReference type="AlphaFoldDB" id="A0A0A9QIN0"/>
<sequence>MGIHIVVKQTARQKKNQSHVRTRMSGTQSWVGSFFVRQDGIVKSYFYQI</sequence>
<name>A0A0A9QIN0_ARUDO</name>
<accession>A0A0A9QIN0</accession>
<evidence type="ECO:0000313" key="1">
    <source>
        <dbReference type="EMBL" id="JAD65501.1"/>
    </source>
</evidence>
<proteinExistence type="predicted"/>
<reference evidence="1" key="1">
    <citation type="submission" date="2014-09" db="EMBL/GenBank/DDBJ databases">
        <authorList>
            <person name="Magalhaes I.L.F."/>
            <person name="Oliveira U."/>
            <person name="Santos F.R."/>
            <person name="Vidigal T.H.D.A."/>
            <person name="Brescovit A.D."/>
            <person name="Santos A.J."/>
        </authorList>
    </citation>
    <scope>NUCLEOTIDE SEQUENCE</scope>
    <source>
        <tissue evidence="1">Shoot tissue taken approximately 20 cm above the soil surface</tissue>
    </source>
</reference>